<feature type="transmembrane region" description="Helical" evidence="7">
    <location>
        <begin position="343"/>
        <end position="364"/>
    </location>
</feature>
<sequence length="745" mass="85740">MTRTRDNASYNTDKYEDSDVESINCCQLNVHKAKIRESRSKYHNYPEKRLFRRRSCTDLLCLLLFGACLAAWIYLGYYALTSTPPGEILIPTDSNNRRCGFDEEVKHMPYVFHFDLLKCISPKASVFRCDTPRVCVAECPKENFYLKFYLQTSGINAIRKKLICKTEFNKMNVYDKASAIRAVENNDCAEWYLESKPIGYRCLPKSVRNTGEEIKVGFENFGKTIESTINGVTGKELFDASKAMSDLYEFGHAVFEDLRVIWPWILIHICIAAIISFFYITIMRWISGLMVWVSILASVGLLCYSSYYTWFKFQEISRQEPANFGPPDLQNTILGLLWKKETWLTFFVLSLVVLVIIVVTITFLRTRITLAIEMIKEGSKAVISSWSAVIFPVFPWIIQLASVAYAILIFAYLINSGIPIRRVVGLNETSGCKCENNYKEGSHCDERTFEKYCHTINSNQPCSLARCLYSESETQRQALYLQLYNLLMVLWSLFFASGFGQMVLASTFATYYWTFNKDNLPVMMVASGVWKVMRYHLGTVSFGSLLLALCNWLRVIIEFVYNYLNKYDNNFVKCLKCCCSCVFWCLNAFLKFLNKNAYVMCAIHGKNFCNSARLAFNLLTRNILRVVILDRVTNFLFFLGKLMVTTALGLIAFYFFSNPVPSINDPLNTSSRYQVQYYFVPIIIVCIAAYFISSLFFGVYSMAVDTLFLCALEDLETNDGSPERPFFMSKNLMKILKKKNEIKVT</sequence>
<gene>
    <name evidence="8" type="ORF">RUM44_012686</name>
</gene>
<feature type="transmembrane region" description="Helical" evidence="7">
    <location>
        <begin position="261"/>
        <end position="282"/>
    </location>
</feature>
<feature type="transmembrane region" description="Helical" evidence="7">
    <location>
        <begin position="535"/>
        <end position="564"/>
    </location>
</feature>
<evidence type="ECO:0000256" key="6">
    <source>
        <dbReference type="ARBA" id="ARBA00023180"/>
    </source>
</evidence>
<keyword evidence="9" id="KW-1185">Reference proteome</keyword>
<comment type="subcellular location">
    <subcellularLocation>
        <location evidence="7">Cell membrane</location>
        <topology evidence="7">Multi-pass membrane protein</topology>
    </subcellularLocation>
    <subcellularLocation>
        <location evidence="1">Membrane</location>
        <topology evidence="1">Multi-pass membrane protein</topology>
    </subcellularLocation>
</comment>
<feature type="transmembrane region" description="Helical" evidence="7">
    <location>
        <begin position="677"/>
        <end position="700"/>
    </location>
</feature>
<evidence type="ECO:0000256" key="3">
    <source>
        <dbReference type="ARBA" id="ARBA00022692"/>
    </source>
</evidence>
<name>A0ABR1BCC7_POLSC</name>
<comment type="similarity">
    <text evidence="2 7">Belongs to the CTL (choline transporter-like) family.</text>
</comment>
<evidence type="ECO:0000256" key="7">
    <source>
        <dbReference type="RuleBase" id="RU368066"/>
    </source>
</evidence>
<organism evidence="8 9">
    <name type="scientific">Polyplax serrata</name>
    <name type="common">Common mouse louse</name>
    <dbReference type="NCBI Taxonomy" id="468196"/>
    <lineage>
        <taxon>Eukaryota</taxon>
        <taxon>Metazoa</taxon>
        <taxon>Ecdysozoa</taxon>
        <taxon>Arthropoda</taxon>
        <taxon>Hexapoda</taxon>
        <taxon>Insecta</taxon>
        <taxon>Pterygota</taxon>
        <taxon>Neoptera</taxon>
        <taxon>Paraneoptera</taxon>
        <taxon>Psocodea</taxon>
        <taxon>Troctomorpha</taxon>
        <taxon>Phthiraptera</taxon>
        <taxon>Anoplura</taxon>
        <taxon>Polyplacidae</taxon>
        <taxon>Polyplax</taxon>
    </lineage>
</organism>
<evidence type="ECO:0000256" key="2">
    <source>
        <dbReference type="ARBA" id="ARBA00007168"/>
    </source>
</evidence>
<feature type="transmembrane region" description="Helical" evidence="7">
    <location>
        <begin position="489"/>
        <end position="514"/>
    </location>
</feature>
<dbReference type="Proteomes" id="UP001359485">
    <property type="component" value="Unassembled WGS sequence"/>
</dbReference>
<evidence type="ECO:0000313" key="8">
    <source>
        <dbReference type="EMBL" id="KAK6640987.1"/>
    </source>
</evidence>
<comment type="function">
    <text evidence="7">Choline transporter.</text>
</comment>
<dbReference type="EMBL" id="JAWJWF010000001">
    <property type="protein sequence ID" value="KAK6640987.1"/>
    <property type="molecule type" value="Genomic_DNA"/>
</dbReference>
<evidence type="ECO:0000256" key="1">
    <source>
        <dbReference type="ARBA" id="ARBA00004141"/>
    </source>
</evidence>
<feature type="transmembrane region" description="Helical" evidence="7">
    <location>
        <begin position="59"/>
        <end position="80"/>
    </location>
</feature>
<accession>A0ABR1BCC7</accession>
<dbReference type="PANTHER" id="PTHR12385">
    <property type="entry name" value="CHOLINE TRANSPORTER-LIKE (SLC FAMILY 44)"/>
    <property type="match status" value="1"/>
</dbReference>
<evidence type="ECO:0000313" key="9">
    <source>
        <dbReference type="Proteomes" id="UP001359485"/>
    </source>
</evidence>
<reference evidence="8 9" key="1">
    <citation type="submission" date="2023-09" db="EMBL/GenBank/DDBJ databases">
        <title>Genomes of two closely related lineages of the louse Polyplax serrata with different host specificities.</title>
        <authorList>
            <person name="Martinu J."/>
            <person name="Tarabai H."/>
            <person name="Stefka J."/>
            <person name="Hypsa V."/>
        </authorList>
    </citation>
    <scope>NUCLEOTIDE SEQUENCE [LARGE SCALE GENOMIC DNA]</scope>
    <source>
        <strain evidence="8">98ZLc_SE</strain>
    </source>
</reference>
<dbReference type="PANTHER" id="PTHR12385:SF14">
    <property type="entry name" value="CHOLINE TRANSPORTER-LIKE 2"/>
    <property type="match status" value="1"/>
</dbReference>
<keyword evidence="6" id="KW-0325">Glycoprotein</keyword>
<protein>
    <recommendedName>
        <fullName evidence="7">Choline transporter-like protein</fullName>
    </recommendedName>
</protein>
<evidence type="ECO:0000256" key="5">
    <source>
        <dbReference type="ARBA" id="ARBA00023136"/>
    </source>
</evidence>
<feature type="transmembrane region" description="Helical" evidence="7">
    <location>
        <begin position="635"/>
        <end position="657"/>
    </location>
</feature>
<keyword evidence="5 7" id="KW-0472">Membrane</keyword>
<feature type="transmembrane region" description="Helical" evidence="7">
    <location>
        <begin position="289"/>
        <end position="310"/>
    </location>
</feature>
<evidence type="ECO:0000256" key="4">
    <source>
        <dbReference type="ARBA" id="ARBA00022989"/>
    </source>
</evidence>
<dbReference type="Pfam" id="PF04515">
    <property type="entry name" value="Choline_transpo"/>
    <property type="match status" value="1"/>
</dbReference>
<keyword evidence="4 7" id="KW-1133">Transmembrane helix</keyword>
<proteinExistence type="inferred from homology"/>
<feature type="transmembrane region" description="Helical" evidence="7">
    <location>
        <begin position="385"/>
        <end position="414"/>
    </location>
</feature>
<keyword evidence="3 7" id="KW-0812">Transmembrane</keyword>
<comment type="caution">
    <text evidence="8">The sequence shown here is derived from an EMBL/GenBank/DDBJ whole genome shotgun (WGS) entry which is preliminary data.</text>
</comment>
<dbReference type="InterPro" id="IPR007603">
    <property type="entry name" value="Choline_transptr-like"/>
</dbReference>